<evidence type="ECO:0000256" key="2">
    <source>
        <dbReference type="ARBA" id="ARBA00022692"/>
    </source>
</evidence>
<dbReference type="OrthoDB" id="8050531at2"/>
<dbReference type="RefSeq" id="WP_135945199.1">
    <property type="nucleotide sequence ID" value="NZ_BMEI01000003.1"/>
</dbReference>
<name>A0A4S2H8G3_9PROT</name>
<dbReference type="EMBL" id="SRXV01000003">
    <property type="protein sequence ID" value="TGY92066.1"/>
    <property type="molecule type" value="Genomic_DNA"/>
</dbReference>
<dbReference type="Proteomes" id="UP000305451">
    <property type="component" value="Unassembled WGS sequence"/>
</dbReference>
<dbReference type="InterPro" id="IPR051533">
    <property type="entry name" value="WaaL-like"/>
</dbReference>
<proteinExistence type="predicted"/>
<feature type="transmembrane region" description="Helical" evidence="5">
    <location>
        <begin position="320"/>
        <end position="341"/>
    </location>
</feature>
<evidence type="ECO:0000256" key="1">
    <source>
        <dbReference type="ARBA" id="ARBA00004141"/>
    </source>
</evidence>
<dbReference type="Pfam" id="PF04932">
    <property type="entry name" value="Wzy_C"/>
    <property type="match status" value="1"/>
</dbReference>
<keyword evidence="4 5" id="KW-0472">Membrane</keyword>
<feature type="transmembrane region" description="Helical" evidence="5">
    <location>
        <begin position="185"/>
        <end position="203"/>
    </location>
</feature>
<feature type="transmembrane region" description="Helical" evidence="5">
    <location>
        <begin position="234"/>
        <end position="255"/>
    </location>
</feature>
<keyword evidence="7" id="KW-0436">Ligase</keyword>
<feature type="transmembrane region" description="Helical" evidence="5">
    <location>
        <begin position="110"/>
        <end position="139"/>
    </location>
</feature>
<reference evidence="7 8" key="1">
    <citation type="journal article" date="2013" name="Int. J. Syst. Evol. Microbiol.">
        <title>Marinicauda pacifica gen. nov., sp. nov., a prosthecate alphaproteobacterium of the family Hyphomonadaceae isolated from deep seawater.</title>
        <authorList>
            <person name="Zhang X.Y."/>
            <person name="Li G.W."/>
            <person name="Wang C.S."/>
            <person name="Zhang Y.J."/>
            <person name="Xu X.W."/>
            <person name="Li H."/>
            <person name="Liu A."/>
            <person name="Liu C."/>
            <person name="Xie B.B."/>
            <person name="Qin Q.L."/>
            <person name="Xu Z."/>
            <person name="Chen X.L."/>
            <person name="Zhou B.C."/>
            <person name="Zhang Y.Z."/>
        </authorList>
    </citation>
    <scope>NUCLEOTIDE SEQUENCE [LARGE SCALE GENOMIC DNA]</scope>
    <source>
        <strain evidence="7 8">P-1 km-3</strain>
    </source>
</reference>
<feature type="transmembrane region" description="Helical" evidence="5">
    <location>
        <begin position="54"/>
        <end position="74"/>
    </location>
</feature>
<feature type="transmembrane region" description="Helical" evidence="5">
    <location>
        <begin position="353"/>
        <end position="376"/>
    </location>
</feature>
<comment type="subcellular location">
    <subcellularLocation>
        <location evidence="1">Membrane</location>
        <topology evidence="1">Multi-pass membrane protein</topology>
    </subcellularLocation>
</comment>
<dbReference type="PANTHER" id="PTHR37422:SF21">
    <property type="entry name" value="EXOQ-LIKE PROTEIN"/>
    <property type="match status" value="1"/>
</dbReference>
<organism evidence="7 8">
    <name type="scientific">Marinicauda pacifica</name>
    <dbReference type="NCBI Taxonomy" id="1133559"/>
    <lineage>
        <taxon>Bacteria</taxon>
        <taxon>Pseudomonadati</taxon>
        <taxon>Pseudomonadota</taxon>
        <taxon>Alphaproteobacteria</taxon>
        <taxon>Maricaulales</taxon>
        <taxon>Maricaulaceae</taxon>
        <taxon>Marinicauda</taxon>
    </lineage>
</organism>
<evidence type="ECO:0000313" key="8">
    <source>
        <dbReference type="Proteomes" id="UP000305451"/>
    </source>
</evidence>
<keyword evidence="8" id="KW-1185">Reference proteome</keyword>
<evidence type="ECO:0000256" key="5">
    <source>
        <dbReference type="SAM" id="Phobius"/>
    </source>
</evidence>
<accession>A0A4S2H8G3</accession>
<feature type="transmembrane region" description="Helical" evidence="5">
    <location>
        <begin position="382"/>
        <end position="401"/>
    </location>
</feature>
<feature type="transmembrane region" description="Helical" evidence="5">
    <location>
        <begin position="12"/>
        <end position="34"/>
    </location>
</feature>
<feature type="domain" description="O-antigen ligase-related" evidence="6">
    <location>
        <begin position="190"/>
        <end position="334"/>
    </location>
</feature>
<protein>
    <submittedName>
        <fullName evidence="7">O-antigen ligase family protein</fullName>
    </submittedName>
</protein>
<gene>
    <name evidence="7" type="ORF">E5162_10375</name>
</gene>
<evidence type="ECO:0000259" key="6">
    <source>
        <dbReference type="Pfam" id="PF04932"/>
    </source>
</evidence>
<evidence type="ECO:0000256" key="3">
    <source>
        <dbReference type="ARBA" id="ARBA00022989"/>
    </source>
</evidence>
<dbReference type="PANTHER" id="PTHR37422">
    <property type="entry name" value="TEICHURONIC ACID BIOSYNTHESIS PROTEIN TUAE"/>
    <property type="match status" value="1"/>
</dbReference>
<feature type="transmembrane region" description="Helical" evidence="5">
    <location>
        <begin position="159"/>
        <end position="178"/>
    </location>
</feature>
<sequence>MFARFLWTLRVALPLGGLFAVAGGLGLAATAGLATLVSLPPRALYRVVRNPSPALIAAGLALAWLVLSFAWSPYDRPDQAIKLALLTPLFLALPFIAHRAPEEVRVRLRPVVIVSAILALIMITFEGLAGAPVTISYKIGVEGYASDRQDLLTLANRMLGRGALFVEILAIPAIILLWRAGTRPLRVAAIAMGVLALVAASTLATDANLVSALMAIALAASAWRWPVRTLQAGLVVVAVVLVTAPFLFGVCLRLVPDTMRESLPFSWAWRVEIWDFVVDLIGEKPIFGHGLDSARAITATQPMRGFDVDLLPLHAHNAALSIWLDTGFAGALLIAATLVLTAREIGRHVPGRVLCMMTAGMVTYWLVSVMLGFGLWQEWHHGALSLALAAAMIAAPGPGVAKDLRT</sequence>
<keyword evidence="3 5" id="KW-1133">Transmembrane helix</keyword>
<keyword evidence="2 5" id="KW-0812">Transmembrane</keyword>
<evidence type="ECO:0000313" key="7">
    <source>
        <dbReference type="EMBL" id="TGY92066.1"/>
    </source>
</evidence>
<comment type="caution">
    <text evidence="7">The sequence shown here is derived from an EMBL/GenBank/DDBJ whole genome shotgun (WGS) entry which is preliminary data.</text>
</comment>
<dbReference type="AlphaFoldDB" id="A0A4S2H8G3"/>
<dbReference type="InterPro" id="IPR007016">
    <property type="entry name" value="O-antigen_ligase-rel_domated"/>
</dbReference>
<dbReference type="GO" id="GO:0016874">
    <property type="term" value="F:ligase activity"/>
    <property type="evidence" value="ECO:0007669"/>
    <property type="project" value="UniProtKB-KW"/>
</dbReference>
<feature type="transmembrane region" description="Helical" evidence="5">
    <location>
        <begin position="80"/>
        <end position="98"/>
    </location>
</feature>
<dbReference type="GO" id="GO:0016020">
    <property type="term" value="C:membrane"/>
    <property type="evidence" value="ECO:0007669"/>
    <property type="project" value="UniProtKB-SubCell"/>
</dbReference>
<feature type="transmembrane region" description="Helical" evidence="5">
    <location>
        <begin position="209"/>
        <end position="227"/>
    </location>
</feature>
<evidence type="ECO:0000256" key="4">
    <source>
        <dbReference type="ARBA" id="ARBA00023136"/>
    </source>
</evidence>